<dbReference type="InterPro" id="IPR010218">
    <property type="entry name" value="NADH_DH_suC"/>
</dbReference>
<evidence type="ECO:0000256" key="2">
    <source>
        <dbReference type="ARBA" id="ARBA00022448"/>
    </source>
</evidence>
<protein>
    <submittedName>
        <fullName evidence="4">Unannotated protein</fullName>
    </submittedName>
</protein>
<sequence>MTDIDAESGAADTPPENVPETLFDTLLTRSHEQLVLHPTRESYPGLLATLHAAGYHSVVDLCGVDYLTNDSRQLPAGIEPERFEVVVNLINHRERARLRLRVQVPETDAVLPSAFNLYPGTEAMERETFDMFGISFDGHPDLTRILMPEDWIGHPLRKDYDVGRIPVQFKGAPANR</sequence>
<dbReference type="GO" id="GO:0016651">
    <property type="term" value="F:oxidoreductase activity, acting on NAD(P)H"/>
    <property type="evidence" value="ECO:0007669"/>
    <property type="project" value="InterPro"/>
</dbReference>
<evidence type="ECO:0000256" key="1">
    <source>
        <dbReference type="ARBA" id="ARBA00007569"/>
    </source>
</evidence>
<dbReference type="PANTHER" id="PTHR10884">
    <property type="entry name" value="NADH DEHYDROGENASE UBIQUINONE IRON-SULFUR PROTEIN 3"/>
    <property type="match status" value="1"/>
</dbReference>
<dbReference type="HAMAP" id="MF_01357">
    <property type="entry name" value="NDH1_NuoC"/>
    <property type="match status" value="1"/>
</dbReference>
<evidence type="ECO:0000313" key="4">
    <source>
        <dbReference type="EMBL" id="CAB4598224.1"/>
    </source>
</evidence>
<name>A0A6J6GGK1_9ZZZZ</name>
<reference evidence="4" key="1">
    <citation type="submission" date="2020-05" db="EMBL/GenBank/DDBJ databases">
        <authorList>
            <person name="Chiriac C."/>
            <person name="Salcher M."/>
            <person name="Ghai R."/>
            <person name="Kavagutti S V."/>
        </authorList>
    </citation>
    <scope>NUCLEOTIDE SEQUENCE</scope>
</reference>
<feature type="domain" description="NADH:ubiquinone oxidoreductase 30kDa subunit" evidence="3">
    <location>
        <begin position="40"/>
        <end position="162"/>
    </location>
</feature>
<dbReference type="Pfam" id="PF00329">
    <property type="entry name" value="Complex1_30kDa"/>
    <property type="match status" value="1"/>
</dbReference>
<dbReference type="EMBL" id="CAEZUO010000010">
    <property type="protein sequence ID" value="CAB4598224.1"/>
    <property type="molecule type" value="Genomic_DNA"/>
</dbReference>
<dbReference type="InterPro" id="IPR037232">
    <property type="entry name" value="NADH_quin_OxRdtase_su_C/D-like"/>
</dbReference>
<dbReference type="PANTHER" id="PTHR10884:SF14">
    <property type="entry name" value="NADH DEHYDROGENASE [UBIQUINONE] IRON-SULFUR PROTEIN 3, MITOCHONDRIAL"/>
    <property type="match status" value="1"/>
</dbReference>
<dbReference type="EMBL" id="CAFBNA010000002">
    <property type="protein sequence ID" value="CAB4917556.1"/>
    <property type="molecule type" value="Genomic_DNA"/>
</dbReference>
<dbReference type="Gene3D" id="3.30.460.80">
    <property type="entry name" value="NADH:ubiquinone oxidoreductase, 30kDa subunit"/>
    <property type="match status" value="1"/>
</dbReference>
<dbReference type="AlphaFoldDB" id="A0A6J6GGK1"/>
<accession>A0A6J6GGK1</accession>
<gene>
    <name evidence="4" type="ORF">UFOPK1827_00395</name>
    <name evidence="5" type="ORF">UFOPK3708_00056</name>
</gene>
<organism evidence="4">
    <name type="scientific">freshwater metagenome</name>
    <dbReference type="NCBI Taxonomy" id="449393"/>
    <lineage>
        <taxon>unclassified sequences</taxon>
        <taxon>metagenomes</taxon>
        <taxon>ecological metagenomes</taxon>
    </lineage>
</organism>
<keyword evidence="2" id="KW-0813">Transport</keyword>
<dbReference type="GO" id="GO:0008137">
    <property type="term" value="F:NADH dehydrogenase (ubiquinone) activity"/>
    <property type="evidence" value="ECO:0007669"/>
    <property type="project" value="InterPro"/>
</dbReference>
<comment type="similarity">
    <text evidence="1">Belongs to the complex I 30 kDa subunit family.</text>
</comment>
<proteinExistence type="inferred from homology"/>
<evidence type="ECO:0000313" key="5">
    <source>
        <dbReference type="EMBL" id="CAB4917556.1"/>
    </source>
</evidence>
<dbReference type="InterPro" id="IPR001268">
    <property type="entry name" value="NADH_UbQ_OxRdtase_30kDa_su"/>
</dbReference>
<dbReference type="SUPFAM" id="SSF143243">
    <property type="entry name" value="Nqo5-like"/>
    <property type="match status" value="1"/>
</dbReference>
<evidence type="ECO:0000259" key="3">
    <source>
        <dbReference type="Pfam" id="PF00329"/>
    </source>
</evidence>